<dbReference type="Gene3D" id="1.10.510.10">
    <property type="entry name" value="Transferase(Phosphotransferase) domain 1"/>
    <property type="match status" value="1"/>
</dbReference>
<protein>
    <submittedName>
        <fullName evidence="9">Protein kinase domain-containing protein</fullName>
    </submittedName>
</protein>
<dbReference type="GO" id="GO:0005524">
    <property type="term" value="F:ATP binding"/>
    <property type="evidence" value="ECO:0007669"/>
    <property type="project" value="UniProtKB-UniRule"/>
</dbReference>
<evidence type="ECO:0000256" key="6">
    <source>
        <dbReference type="PROSITE-ProRule" id="PRU10141"/>
    </source>
</evidence>
<dbReference type="InterPro" id="IPR011009">
    <property type="entry name" value="Kinase-like_dom_sf"/>
</dbReference>
<dbReference type="Proteomes" id="UP000887569">
    <property type="component" value="Unplaced"/>
</dbReference>
<organism evidence="8 9">
    <name type="scientific">Parascaris univalens</name>
    <name type="common">Nematode worm</name>
    <dbReference type="NCBI Taxonomy" id="6257"/>
    <lineage>
        <taxon>Eukaryota</taxon>
        <taxon>Metazoa</taxon>
        <taxon>Ecdysozoa</taxon>
        <taxon>Nematoda</taxon>
        <taxon>Chromadorea</taxon>
        <taxon>Rhabditida</taxon>
        <taxon>Spirurina</taxon>
        <taxon>Ascaridomorpha</taxon>
        <taxon>Ascaridoidea</taxon>
        <taxon>Ascarididae</taxon>
        <taxon>Parascaris</taxon>
    </lineage>
</organism>
<evidence type="ECO:0000313" key="8">
    <source>
        <dbReference type="Proteomes" id="UP000887569"/>
    </source>
</evidence>
<evidence type="ECO:0000256" key="2">
    <source>
        <dbReference type="ARBA" id="ARBA00022679"/>
    </source>
</evidence>
<dbReference type="InterPro" id="IPR050108">
    <property type="entry name" value="CDK"/>
</dbReference>
<reference evidence="9" key="1">
    <citation type="submission" date="2022-11" db="UniProtKB">
        <authorList>
            <consortium name="WormBaseParasite"/>
        </authorList>
    </citation>
    <scope>IDENTIFICATION</scope>
</reference>
<dbReference type="SMART" id="SM00220">
    <property type="entry name" value="S_TKc"/>
    <property type="match status" value="1"/>
</dbReference>
<sequence length="149" mass="16993">MSSSNEYGAMYGIIGPIGQGSFGLVMKARRLQTGDTVAIKRIPIKSDRRSEIEIIREMFALRNTDHENIVKLVDIVSSTDTVSLVMEYVESNLKAVIEDVYRPLNDSVIRYYFFQLLCGVSYLHSLGIMHRVRFMHSLHSSFCVFHISL</sequence>
<dbReference type="PANTHER" id="PTHR24056">
    <property type="entry name" value="CELL DIVISION PROTEIN KINASE"/>
    <property type="match status" value="1"/>
</dbReference>
<evidence type="ECO:0000256" key="3">
    <source>
        <dbReference type="ARBA" id="ARBA00022741"/>
    </source>
</evidence>
<keyword evidence="5 6" id="KW-0067">ATP-binding</keyword>
<name>A0A915AX37_PARUN</name>
<feature type="binding site" evidence="6">
    <location>
        <position position="45"/>
    </location>
    <ligand>
        <name>ATP</name>
        <dbReference type="ChEBI" id="CHEBI:30616"/>
    </ligand>
</feature>
<dbReference type="SUPFAM" id="SSF56112">
    <property type="entry name" value="Protein kinase-like (PK-like)"/>
    <property type="match status" value="1"/>
</dbReference>
<dbReference type="InterPro" id="IPR000719">
    <property type="entry name" value="Prot_kinase_dom"/>
</dbReference>
<keyword evidence="4" id="KW-0418">Kinase</keyword>
<keyword evidence="8" id="KW-1185">Reference proteome</keyword>
<dbReference type="PROSITE" id="PS50011">
    <property type="entry name" value="PROTEIN_KINASE_DOM"/>
    <property type="match status" value="1"/>
</dbReference>
<keyword evidence="1" id="KW-0723">Serine/threonine-protein kinase</keyword>
<evidence type="ECO:0000256" key="5">
    <source>
        <dbReference type="ARBA" id="ARBA00022840"/>
    </source>
</evidence>
<keyword evidence="3 6" id="KW-0547">Nucleotide-binding</keyword>
<dbReference type="GO" id="GO:0005634">
    <property type="term" value="C:nucleus"/>
    <property type="evidence" value="ECO:0007669"/>
    <property type="project" value="TreeGrafter"/>
</dbReference>
<proteinExistence type="predicted"/>
<dbReference type="PANTHER" id="PTHR24056:SF469">
    <property type="entry name" value="PROTEIN KINASE DOMAIN-CONTAINING PROTEIN"/>
    <property type="match status" value="1"/>
</dbReference>
<accession>A0A915AX37</accession>
<dbReference type="AlphaFoldDB" id="A0A915AX37"/>
<evidence type="ECO:0000313" key="9">
    <source>
        <dbReference type="WBParaSite" id="PgR017X_g073_t03"/>
    </source>
</evidence>
<evidence type="ECO:0000259" key="7">
    <source>
        <dbReference type="PROSITE" id="PS50011"/>
    </source>
</evidence>
<dbReference type="Pfam" id="PF00069">
    <property type="entry name" value="Pkinase"/>
    <property type="match status" value="1"/>
</dbReference>
<evidence type="ECO:0000256" key="4">
    <source>
        <dbReference type="ARBA" id="ARBA00022777"/>
    </source>
</evidence>
<dbReference type="InterPro" id="IPR017441">
    <property type="entry name" value="Protein_kinase_ATP_BS"/>
</dbReference>
<dbReference type="WBParaSite" id="PgR017X_g073_t03">
    <property type="protein sequence ID" value="PgR017X_g073_t03"/>
    <property type="gene ID" value="PgR017X_g073"/>
</dbReference>
<feature type="domain" description="Protein kinase" evidence="7">
    <location>
        <begin position="11"/>
        <end position="149"/>
    </location>
</feature>
<dbReference type="GO" id="GO:0004674">
    <property type="term" value="F:protein serine/threonine kinase activity"/>
    <property type="evidence" value="ECO:0007669"/>
    <property type="project" value="UniProtKB-KW"/>
</dbReference>
<keyword evidence="2" id="KW-0808">Transferase</keyword>
<dbReference type="PROSITE" id="PS00107">
    <property type="entry name" value="PROTEIN_KINASE_ATP"/>
    <property type="match status" value="1"/>
</dbReference>
<evidence type="ECO:0000256" key="1">
    <source>
        <dbReference type="ARBA" id="ARBA00022527"/>
    </source>
</evidence>